<keyword evidence="2 9" id="KW-0645">Protease</keyword>
<evidence type="ECO:0000256" key="8">
    <source>
        <dbReference type="ARBA" id="ARBA00023316"/>
    </source>
</evidence>
<dbReference type="AlphaFoldDB" id="A0A1H3MR63"/>
<keyword evidence="4 9" id="KW-0378">Hydrolase</keyword>
<dbReference type="Pfam" id="PF01427">
    <property type="entry name" value="Peptidase_M15"/>
    <property type="match status" value="1"/>
</dbReference>
<feature type="active site" description="Proton donor/acceptor" evidence="9">
    <location>
        <position position="235"/>
    </location>
</feature>
<dbReference type="RefSeq" id="WP_092643422.1">
    <property type="nucleotide sequence ID" value="NZ_FNPX01000003.1"/>
</dbReference>
<comment type="cofactor">
    <cofactor evidence="9">
        <name>Zn(2+)</name>
        <dbReference type="ChEBI" id="CHEBI:29105"/>
    </cofactor>
    <text evidence="9">Binds 1 zinc ion per subunit.</text>
</comment>
<feature type="binding site" evidence="9">
    <location>
        <position position="163"/>
    </location>
    <ligand>
        <name>Zn(2+)</name>
        <dbReference type="ChEBI" id="CHEBI:29105"/>
        <note>catalytic</note>
    </ligand>
</feature>
<comment type="function">
    <text evidence="9">Catalyzes hydrolysis of the D-alanyl-D-alanine dipeptide.</text>
</comment>
<dbReference type="Gene3D" id="3.30.1380.10">
    <property type="match status" value="1"/>
</dbReference>
<protein>
    <recommendedName>
        <fullName evidence="9">D-alanyl-D-alanine dipeptidase</fullName>
        <shortName evidence="9">D-Ala-D-Ala dipeptidase</shortName>
        <ecNumber evidence="9">3.4.13.22</ecNumber>
    </recommendedName>
</protein>
<evidence type="ECO:0000313" key="10">
    <source>
        <dbReference type="EMBL" id="SDY79147.1"/>
    </source>
</evidence>
<dbReference type="OrthoDB" id="9801430at2"/>
<evidence type="ECO:0000256" key="5">
    <source>
        <dbReference type="ARBA" id="ARBA00022833"/>
    </source>
</evidence>
<dbReference type="EC" id="3.4.13.22" evidence="9"/>
<evidence type="ECO:0000256" key="7">
    <source>
        <dbReference type="ARBA" id="ARBA00023049"/>
    </source>
</evidence>
<dbReference type="Proteomes" id="UP000198914">
    <property type="component" value="Unassembled WGS sequence"/>
</dbReference>
<keyword evidence="3 9" id="KW-0479">Metal-binding</keyword>
<comment type="catalytic activity">
    <reaction evidence="1 9">
        <text>D-alanyl-D-alanine + H2O = 2 D-alanine</text>
        <dbReference type="Rhea" id="RHEA:20661"/>
        <dbReference type="ChEBI" id="CHEBI:15377"/>
        <dbReference type="ChEBI" id="CHEBI:57416"/>
        <dbReference type="ChEBI" id="CHEBI:57822"/>
        <dbReference type="EC" id="3.4.13.22"/>
    </reaction>
</comment>
<evidence type="ECO:0000256" key="2">
    <source>
        <dbReference type="ARBA" id="ARBA00022670"/>
    </source>
</evidence>
<dbReference type="GO" id="GO:0071555">
    <property type="term" value="P:cell wall organization"/>
    <property type="evidence" value="ECO:0007669"/>
    <property type="project" value="UniProtKB-KW"/>
</dbReference>
<evidence type="ECO:0000256" key="3">
    <source>
        <dbReference type="ARBA" id="ARBA00022723"/>
    </source>
</evidence>
<evidence type="ECO:0000256" key="9">
    <source>
        <dbReference type="HAMAP-Rule" id="MF_01924"/>
    </source>
</evidence>
<keyword evidence="6 9" id="KW-0224">Dipeptidase</keyword>
<feature type="binding site" evidence="9">
    <location>
        <position position="170"/>
    </location>
    <ligand>
        <name>Zn(2+)</name>
        <dbReference type="ChEBI" id="CHEBI:29105"/>
        <note>catalytic</note>
    </ligand>
</feature>
<comment type="similarity">
    <text evidence="9">Belongs to the peptidase M15D family.</text>
</comment>
<dbReference type="SUPFAM" id="SSF55166">
    <property type="entry name" value="Hedgehog/DD-peptidase"/>
    <property type="match status" value="1"/>
</dbReference>
<dbReference type="GO" id="GO:0008237">
    <property type="term" value="F:metallopeptidase activity"/>
    <property type="evidence" value="ECO:0007669"/>
    <property type="project" value="UniProtKB-KW"/>
</dbReference>
<keyword evidence="7 9" id="KW-0482">Metalloprotease</keyword>
<reference evidence="11" key="1">
    <citation type="submission" date="2016-10" db="EMBL/GenBank/DDBJ databases">
        <authorList>
            <person name="Varghese N."/>
            <person name="Submissions S."/>
        </authorList>
    </citation>
    <scope>NUCLEOTIDE SEQUENCE [LARGE SCALE GENOMIC DNA]</scope>
    <source>
        <strain evidence="11">DSM 100420</strain>
    </source>
</reference>
<name>A0A1H3MR63_9RHOB</name>
<keyword evidence="5 9" id="KW-0862">Zinc</keyword>
<dbReference type="PANTHER" id="PTHR43126">
    <property type="entry name" value="D-ALANYL-D-ALANINE DIPEPTIDASE"/>
    <property type="match status" value="1"/>
</dbReference>
<accession>A0A1H3MR63</accession>
<dbReference type="EMBL" id="FNPX01000003">
    <property type="protein sequence ID" value="SDY79147.1"/>
    <property type="molecule type" value="Genomic_DNA"/>
</dbReference>
<evidence type="ECO:0000256" key="4">
    <source>
        <dbReference type="ARBA" id="ARBA00022801"/>
    </source>
</evidence>
<feature type="binding site" evidence="9">
    <location>
        <position position="238"/>
    </location>
    <ligand>
        <name>Zn(2+)</name>
        <dbReference type="ChEBI" id="CHEBI:29105"/>
        <note>catalytic</note>
    </ligand>
</feature>
<dbReference type="HAMAP" id="MF_01924">
    <property type="entry name" value="A_A_dipeptidase"/>
    <property type="match status" value="1"/>
</dbReference>
<dbReference type="STRING" id="1244108.SAMN05444004_103148"/>
<dbReference type="InterPro" id="IPR009045">
    <property type="entry name" value="Zn_M74/Hedgehog-like"/>
</dbReference>
<keyword evidence="11" id="KW-1185">Reference proteome</keyword>
<feature type="site" description="Transition state stabilizer" evidence="9">
    <location>
        <position position="110"/>
    </location>
</feature>
<organism evidence="10 11">
    <name type="scientific">Jannaschia faecimaris</name>
    <dbReference type="NCBI Taxonomy" id="1244108"/>
    <lineage>
        <taxon>Bacteria</taxon>
        <taxon>Pseudomonadati</taxon>
        <taxon>Pseudomonadota</taxon>
        <taxon>Alphaproteobacteria</taxon>
        <taxon>Rhodobacterales</taxon>
        <taxon>Roseobacteraceae</taxon>
        <taxon>Jannaschia</taxon>
    </lineage>
</organism>
<evidence type="ECO:0000256" key="6">
    <source>
        <dbReference type="ARBA" id="ARBA00022997"/>
    </source>
</evidence>
<keyword evidence="8" id="KW-0961">Cell wall biogenesis/degradation</keyword>
<dbReference type="GO" id="GO:0160237">
    <property type="term" value="F:D-Ala-D-Ala dipeptidase activity"/>
    <property type="evidence" value="ECO:0007669"/>
    <property type="project" value="UniProtKB-EC"/>
</dbReference>
<sequence>MLTLIQGPLAELRNRPLGPQVAQAAALRPGYRDHAIDLSDPRIDDPMEEVRDHGIKGANAYHTPTAPYHQPIKGSTPDLLLRRPLIDRLIGVNERLAEYGLELWVFDGWRPIAVQNYFHDHWMPDRLRALRPDWDSARIASETERYWARGADGAIDPLSPPPHATGSAVDLTIRQIDGPELFMGTIFDDVSEASNTDALETDPADLAFSHREARANRRLLYWLMVEAGFANNPTEWWHFSKGDQMWARISGEAAAYYSTAPLP</sequence>
<proteinExistence type="inferred from homology"/>
<gene>
    <name evidence="9" type="primary">ddpX</name>
    <name evidence="10" type="ORF">SAMN05444004_103148</name>
</gene>
<dbReference type="GO" id="GO:0008270">
    <property type="term" value="F:zinc ion binding"/>
    <property type="evidence" value="ECO:0007669"/>
    <property type="project" value="UniProtKB-UniRule"/>
</dbReference>
<dbReference type="InterPro" id="IPR000755">
    <property type="entry name" value="A_A_dipeptidase"/>
</dbReference>
<dbReference type="PANTHER" id="PTHR43126:SF2">
    <property type="entry name" value="D-ALANYL-D-ALANINE DIPEPTIDASE"/>
    <property type="match status" value="1"/>
</dbReference>
<dbReference type="GO" id="GO:0006508">
    <property type="term" value="P:proteolysis"/>
    <property type="evidence" value="ECO:0007669"/>
    <property type="project" value="UniProtKB-KW"/>
</dbReference>
<evidence type="ECO:0000313" key="11">
    <source>
        <dbReference type="Proteomes" id="UP000198914"/>
    </source>
</evidence>
<evidence type="ECO:0000256" key="1">
    <source>
        <dbReference type="ARBA" id="ARBA00001362"/>
    </source>
</evidence>